<feature type="domain" description="DRBM" evidence="4">
    <location>
        <begin position="310"/>
        <end position="378"/>
    </location>
</feature>
<dbReference type="Ensembl" id="ENSLLET00000029386.1">
    <property type="protein sequence ID" value="ENSLLEP00000028281.1"/>
    <property type="gene ID" value="ENSLLEG00000017959.1"/>
</dbReference>
<dbReference type="AlphaFoldDB" id="A0A8C5PVX0"/>
<dbReference type="PROSITE" id="PS50137">
    <property type="entry name" value="DS_RBD"/>
    <property type="match status" value="3"/>
</dbReference>
<evidence type="ECO:0000256" key="1">
    <source>
        <dbReference type="ARBA" id="ARBA00022884"/>
    </source>
</evidence>
<keyword evidence="1 2" id="KW-0694">RNA-binding</keyword>
<dbReference type="GO" id="GO:0016442">
    <property type="term" value="C:RISC complex"/>
    <property type="evidence" value="ECO:0007669"/>
    <property type="project" value="TreeGrafter"/>
</dbReference>
<dbReference type="GO" id="GO:0070578">
    <property type="term" value="C:RISC-loading complex"/>
    <property type="evidence" value="ECO:0007669"/>
    <property type="project" value="TreeGrafter"/>
</dbReference>
<evidence type="ECO:0000256" key="3">
    <source>
        <dbReference type="SAM" id="MobiDB-lite"/>
    </source>
</evidence>
<evidence type="ECO:0000256" key="2">
    <source>
        <dbReference type="PROSITE-ProRule" id="PRU00266"/>
    </source>
</evidence>
<dbReference type="Pfam" id="PF00035">
    <property type="entry name" value="dsrm"/>
    <property type="match status" value="3"/>
</dbReference>
<keyword evidence="6" id="KW-1185">Reference proteome</keyword>
<dbReference type="InterPro" id="IPR014720">
    <property type="entry name" value="dsRBD_dom"/>
</dbReference>
<feature type="compositionally biased region" description="Low complexity" evidence="3">
    <location>
        <begin position="262"/>
        <end position="278"/>
    </location>
</feature>
<dbReference type="PANTHER" id="PTHR46205">
    <property type="entry name" value="LOQUACIOUS, ISOFORM B"/>
    <property type="match status" value="1"/>
</dbReference>
<dbReference type="Proteomes" id="UP000694569">
    <property type="component" value="Unplaced"/>
</dbReference>
<feature type="domain" description="DRBM" evidence="4">
    <location>
        <begin position="163"/>
        <end position="231"/>
    </location>
</feature>
<dbReference type="GeneTree" id="ENSGT01040000242369"/>
<protein>
    <recommendedName>
        <fullName evidence="4">DRBM domain-containing protein</fullName>
    </recommendedName>
</protein>
<dbReference type="InterPro" id="IPR051247">
    <property type="entry name" value="RLC_Component"/>
</dbReference>
<dbReference type="GO" id="GO:0003725">
    <property type="term" value="F:double-stranded RNA binding"/>
    <property type="evidence" value="ECO:0007669"/>
    <property type="project" value="TreeGrafter"/>
</dbReference>
<accession>A0A8C5PVX0</accession>
<dbReference type="GO" id="GO:0005634">
    <property type="term" value="C:nucleus"/>
    <property type="evidence" value="ECO:0007669"/>
    <property type="project" value="TreeGrafter"/>
</dbReference>
<organism evidence="5 6">
    <name type="scientific">Leptobrachium leishanense</name>
    <name type="common">Leishan spiny toad</name>
    <dbReference type="NCBI Taxonomy" id="445787"/>
    <lineage>
        <taxon>Eukaryota</taxon>
        <taxon>Metazoa</taxon>
        <taxon>Chordata</taxon>
        <taxon>Craniata</taxon>
        <taxon>Vertebrata</taxon>
        <taxon>Euteleostomi</taxon>
        <taxon>Amphibia</taxon>
        <taxon>Batrachia</taxon>
        <taxon>Anura</taxon>
        <taxon>Pelobatoidea</taxon>
        <taxon>Megophryidae</taxon>
        <taxon>Leptobrachium</taxon>
    </lineage>
</organism>
<dbReference type="GO" id="GO:0070920">
    <property type="term" value="P:regulation of regulatory ncRNA processing"/>
    <property type="evidence" value="ECO:0007669"/>
    <property type="project" value="TreeGrafter"/>
</dbReference>
<evidence type="ECO:0000313" key="6">
    <source>
        <dbReference type="Proteomes" id="UP000694569"/>
    </source>
</evidence>
<dbReference type="PANTHER" id="PTHR46205:SF3">
    <property type="entry name" value="LOQUACIOUS, ISOFORM B"/>
    <property type="match status" value="1"/>
</dbReference>
<evidence type="ECO:0000313" key="5">
    <source>
        <dbReference type="Ensembl" id="ENSLLEP00000028281.1"/>
    </source>
</evidence>
<dbReference type="SUPFAM" id="SSF54768">
    <property type="entry name" value="dsRNA-binding domain-like"/>
    <property type="match status" value="3"/>
</dbReference>
<feature type="region of interest" description="Disordered" evidence="3">
    <location>
        <begin position="113"/>
        <end position="154"/>
    </location>
</feature>
<feature type="domain" description="DRBM" evidence="4">
    <location>
        <begin position="47"/>
        <end position="115"/>
    </location>
</feature>
<feature type="compositionally biased region" description="Polar residues" evidence="3">
    <location>
        <begin position="245"/>
        <end position="257"/>
    </location>
</feature>
<dbReference type="GO" id="GO:0035197">
    <property type="term" value="F:siRNA binding"/>
    <property type="evidence" value="ECO:0007669"/>
    <property type="project" value="TreeGrafter"/>
</dbReference>
<dbReference type="Gene3D" id="3.30.160.20">
    <property type="match status" value="3"/>
</dbReference>
<dbReference type="SMART" id="SM00358">
    <property type="entry name" value="DSRM"/>
    <property type="match status" value="3"/>
</dbReference>
<evidence type="ECO:0000259" key="4">
    <source>
        <dbReference type="PROSITE" id="PS50137"/>
    </source>
</evidence>
<dbReference type="GO" id="GO:0005737">
    <property type="term" value="C:cytoplasm"/>
    <property type="evidence" value="ECO:0007669"/>
    <property type="project" value="TreeGrafter"/>
</dbReference>
<feature type="region of interest" description="Disordered" evidence="3">
    <location>
        <begin position="233"/>
        <end position="298"/>
    </location>
</feature>
<reference evidence="5" key="2">
    <citation type="submission" date="2025-09" db="UniProtKB">
        <authorList>
            <consortium name="Ensembl"/>
        </authorList>
    </citation>
    <scope>IDENTIFICATION</scope>
</reference>
<dbReference type="OrthoDB" id="341578at2759"/>
<proteinExistence type="predicted"/>
<name>A0A8C5PVX0_9ANUR</name>
<dbReference type="CDD" id="cd19875">
    <property type="entry name" value="DSRM_EIF2AK2-like"/>
    <property type="match status" value="2"/>
</dbReference>
<dbReference type="GO" id="GO:0030422">
    <property type="term" value="P:siRNA processing"/>
    <property type="evidence" value="ECO:0007669"/>
    <property type="project" value="TreeGrafter"/>
</dbReference>
<reference evidence="5" key="1">
    <citation type="submission" date="2025-08" db="UniProtKB">
        <authorList>
            <consortium name="Ensembl"/>
        </authorList>
    </citation>
    <scope>IDENTIFICATION</scope>
</reference>
<sequence>MSAIAVGQGSHDVAVRDPLFPAWEPHYKRCTLAPLRLWKGFMMADQNFKGQLINRCIKKGMTYDFPEISVEGPSHDHRFLFHAIVNGEKLGEGKHETKKGAENIAAKMALAALHAQEQSSPSAPQNPSQSPQLDHSSSELNTSTEESSSSISCDTTENTLEINYVGRLNELRQKKKWQRLIFSDRQEGRQHIPEFFCNVIIGDRHFPETTGKNKSEAKRNAAFLALQILKNENPDDSEIPDLNGSFGSESASGYSTPERSSENVPSSSESKDSVVFSSNLTPAGPTKPLSTEESSSSISCDTTENTLEINYVGKLNELRQKKKWQRLIFLDRQEGPPHIPEFFCNVIIGDRQFPETAGKNKSEAKRNAAFLALQILKKENPDDSEIPDLNGSFGSESASGYSTPEKRYLFFLYVTQNKEKIYKWFNILAMKIIHSVILIML</sequence>